<keyword evidence="6" id="KW-0456">Lyase</keyword>
<dbReference type="EMBL" id="CP001359">
    <property type="protein sequence ID" value="ACL67532.1"/>
    <property type="molecule type" value="Genomic_DNA"/>
</dbReference>
<comment type="similarity">
    <text evidence="1">Belongs to the FAH family.</text>
</comment>
<feature type="domain" description="Fumarylacetoacetase-like C-terminal" evidence="4">
    <location>
        <begin position="55"/>
        <end position="249"/>
    </location>
</feature>
<dbReference type="InterPro" id="IPR011234">
    <property type="entry name" value="Fumarylacetoacetase-like_C"/>
</dbReference>
<name>B8JAN3_ANAD2</name>
<evidence type="ECO:0000256" key="3">
    <source>
        <dbReference type="SAM" id="Phobius"/>
    </source>
</evidence>
<evidence type="ECO:0000256" key="1">
    <source>
        <dbReference type="ARBA" id="ARBA00010211"/>
    </source>
</evidence>
<protein>
    <submittedName>
        <fullName evidence="6">5-oxopent-3-ene-1,2,5-tricarboxylate decarboxylase</fullName>
        <ecNumber evidence="6">4.1.1.68</ecNumber>
    </submittedName>
</protein>
<dbReference type="KEGG" id="acp:A2cp1_4215"/>
<dbReference type="GO" id="GO:0018800">
    <property type="term" value="F:5-oxopent-3-ene-1,2,5-tricarboxylate decarboxylase activity"/>
    <property type="evidence" value="ECO:0007669"/>
    <property type="project" value="UniProtKB-EC"/>
</dbReference>
<dbReference type="PANTHER" id="PTHR11820">
    <property type="entry name" value="ACYLPYRUVASE"/>
    <property type="match status" value="1"/>
</dbReference>
<dbReference type="SUPFAM" id="SSF56529">
    <property type="entry name" value="FAH"/>
    <property type="match status" value="1"/>
</dbReference>
<accession>B8JAN3</accession>
<feature type="domain" description="Rv2993c-like N-terminal" evidence="5">
    <location>
        <begin position="1"/>
        <end position="50"/>
    </location>
</feature>
<dbReference type="EC" id="4.1.1.68" evidence="6"/>
<keyword evidence="3" id="KW-0472">Membrane</keyword>
<evidence type="ECO:0000259" key="5">
    <source>
        <dbReference type="Pfam" id="PF10370"/>
    </source>
</evidence>
<dbReference type="GO" id="GO:0018773">
    <property type="term" value="F:acetylpyruvate hydrolase activity"/>
    <property type="evidence" value="ECO:0007669"/>
    <property type="project" value="TreeGrafter"/>
</dbReference>
<dbReference type="Proteomes" id="UP000007089">
    <property type="component" value="Chromosome"/>
</dbReference>
<keyword evidence="2" id="KW-0479">Metal-binding</keyword>
<sequence>MRVCRFRRAGVDRYALVEGEVLRPLTAAPWAGGLPEGPGVPLAEATLLAPVEPSKVVCVGRNYVAHARELGNEVPTTPLIFLKPSTSVIGPQDAIRCPEQSREVHHEGELGVVMGRTLTNASAAEARGAIFGYTCLNDVTARDIQREEKQFTRAKGFDTFCPVGPVVETAFDPLDASVACRVNGTERQRGYTRDMAFDVYALVAFISGVMTLLPGDVVATGTPEGVGPIRRGDWVEVEVPGIGVLRNPVT</sequence>
<dbReference type="HOGENOM" id="CLU_028458_4_2_7"/>
<dbReference type="AlphaFoldDB" id="B8JAN3"/>
<dbReference type="Gene3D" id="3.90.850.10">
    <property type="entry name" value="Fumarylacetoacetase-like, C-terminal domain"/>
    <property type="match status" value="1"/>
</dbReference>
<gene>
    <name evidence="6" type="ordered locus">A2cp1_4215</name>
</gene>
<dbReference type="GO" id="GO:0016853">
    <property type="term" value="F:isomerase activity"/>
    <property type="evidence" value="ECO:0007669"/>
    <property type="project" value="UniProtKB-ARBA"/>
</dbReference>
<keyword evidence="3" id="KW-0812">Transmembrane</keyword>
<dbReference type="GO" id="GO:0019752">
    <property type="term" value="P:carboxylic acid metabolic process"/>
    <property type="evidence" value="ECO:0007669"/>
    <property type="project" value="UniProtKB-ARBA"/>
</dbReference>
<dbReference type="PANTHER" id="PTHR11820:SF7">
    <property type="entry name" value="ACYLPYRUVASE FAHD1, MITOCHONDRIAL"/>
    <property type="match status" value="1"/>
</dbReference>
<dbReference type="RefSeq" id="WP_015935243.1">
    <property type="nucleotide sequence ID" value="NC_011891.1"/>
</dbReference>
<evidence type="ECO:0000313" key="6">
    <source>
        <dbReference type="EMBL" id="ACL67532.1"/>
    </source>
</evidence>
<proteinExistence type="inferred from homology"/>
<evidence type="ECO:0000259" key="4">
    <source>
        <dbReference type="Pfam" id="PF01557"/>
    </source>
</evidence>
<keyword evidence="3" id="KW-1133">Transmembrane helix</keyword>
<evidence type="ECO:0000256" key="2">
    <source>
        <dbReference type="ARBA" id="ARBA00022723"/>
    </source>
</evidence>
<feature type="transmembrane region" description="Helical" evidence="3">
    <location>
        <begin position="195"/>
        <end position="213"/>
    </location>
</feature>
<dbReference type="InterPro" id="IPR036663">
    <property type="entry name" value="Fumarylacetoacetase_C_sf"/>
</dbReference>
<dbReference type="Pfam" id="PF01557">
    <property type="entry name" value="FAA_hydrolase"/>
    <property type="match status" value="1"/>
</dbReference>
<evidence type="ECO:0000313" key="7">
    <source>
        <dbReference type="Proteomes" id="UP000007089"/>
    </source>
</evidence>
<dbReference type="InterPro" id="IPR018833">
    <property type="entry name" value="Rv2993c-like_N"/>
</dbReference>
<reference evidence="6" key="1">
    <citation type="submission" date="2009-01" db="EMBL/GenBank/DDBJ databases">
        <title>Complete sequence of Anaeromyxobacter dehalogenans 2CP-1.</title>
        <authorList>
            <consortium name="US DOE Joint Genome Institute"/>
            <person name="Lucas S."/>
            <person name="Copeland A."/>
            <person name="Lapidus A."/>
            <person name="Glavina del Rio T."/>
            <person name="Dalin E."/>
            <person name="Tice H."/>
            <person name="Bruce D."/>
            <person name="Goodwin L."/>
            <person name="Pitluck S."/>
            <person name="Saunders E."/>
            <person name="Brettin T."/>
            <person name="Detter J.C."/>
            <person name="Han C."/>
            <person name="Larimer F."/>
            <person name="Land M."/>
            <person name="Hauser L."/>
            <person name="Kyrpides N."/>
            <person name="Ovchinnikova G."/>
            <person name="Beliaev A.S."/>
            <person name="Richardson P."/>
        </authorList>
    </citation>
    <scope>NUCLEOTIDE SEQUENCE</scope>
    <source>
        <strain evidence="6">2CP-1</strain>
    </source>
</reference>
<dbReference type="FunFam" id="3.90.850.10:FF:000002">
    <property type="entry name" value="2-hydroxyhepta-2,4-diene-1,7-dioate isomerase"/>
    <property type="match status" value="1"/>
</dbReference>
<dbReference type="GO" id="GO:0046872">
    <property type="term" value="F:metal ion binding"/>
    <property type="evidence" value="ECO:0007669"/>
    <property type="project" value="UniProtKB-KW"/>
</dbReference>
<keyword evidence="7" id="KW-1185">Reference proteome</keyword>
<organism evidence="6 7">
    <name type="scientific">Anaeromyxobacter dehalogenans (strain ATCC BAA-258 / DSM 21875 / 2CP-1)</name>
    <dbReference type="NCBI Taxonomy" id="455488"/>
    <lineage>
        <taxon>Bacteria</taxon>
        <taxon>Pseudomonadati</taxon>
        <taxon>Myxococcota</taxon>
        <taxon>Myxococcia</taxon>
        <taxon>Myxococcales</taxon>
        <taxon>Cystobacterineae</taxon>
        <taxon>Anaeromyxobacteraceae</taxon>
        <taxon>Anaeromyxobacter</taxon>
    </lineage>
</organism>
<dbReference type="Pfam" id="PF10370">
    <property type="entry name" value="Rv2993c-like_N"/>
    <property type="match status" value="1"/>
</dbReference>